<sequence length="77" mass="7178">MKVTIIGGSKGTGAYVGAAALEAGNKVTVLSRSGNVPAGVRSVVGSATDPAVVREAIAGADAVVVTVGGAIGVSGGK</sequence>
<evidence type="ECO:0000313" key="1">
    <source>
        <dbReference type="EMBL" id="GAA4701393.1"/>
    </source>
</evidence>
<dbReference type="RefSeq" id="WP_345311387.1">
    <property type="nucleotide sequence ID" value="NZ_BAABLN010000031.1"/>
</dbReference>
<dbReference type="Gene3D" id="3.40.50.720">
    <property type="entry name" value="NAD(P)-binding Rossmann-like Domain"/>
    <property type="match status" value="1"/>
</dbReference>
<keyword evidence="2" id="KW-1185">Reference proteome</keyword>
<accession>A0ABP8X913</accession>
<dbReference type="Proteomes" id="UP001501446">
    <property type="component" value="Unassembled WGS sequence"/>
</dbReference>
<dbReference type="EMBL" id="BAABLN010000031">
    <property type="protein sequence ID" value="GAA4701393.1"/>
    <property type="molecule type" value="Genomic_DNA"/>
</dbReference>
<dbReference type="SUPFAM" id="SSF51735">
    <property type="entry name" value="NAD(P)-binding Rossmann-fold domains"/>
    <property type="match status" value="1"/>
</dbReference>
<dbReference type="InterPro" id="IPR036291">
    <property type="entry name" value="NAD(P)-bd_dom_sf"/>
</dbReference>
<organism evidence="1 2">
    <name type="scientific">Kocuria gwangalliensis</name>
    <dbReference type="NCBI Taxonomy" id="501592"/>
    <lineage>
        <taxon>Bacteria</taxon>
        <taxon>Bacillati</taxon>
        <taxon>Actinomycetota</taxon>
        <taxon>Actinomycetes</taxon>
        <taxon>Micrococcales</taxon>
        <taxon>Micrococcaceae</taxon>
        <taxon>Kocuria</taxon>
    </lineage>
</organism>
<reference evidence="2" key="1">
    <citation type="journal article" date="2019" name="Int. J. Syst. Evol. Microbiol.">
        <title>The Global Catalogue of Microorganisms (GCM) 10K type strain sequencing project: providing services to taxonomists for standard genome sequencing and annotation.</title>
        <authorList>
            <consortium name="The Broad Institute Genomics Platform"/>
            <consortium name="The Broad Institute Genome Sequencing Center for Infectious Disease"/>
            <person name="Wu L."/>
            <person name="Ma J."/>
        </authorList>
    </citation>
    <scope>NUCLEOTIDE SEQUENCE [LARGE SCALE GENOMIC DNA]</scope>
    <source>
        <strain evidence="2">JCM 18958</strain>
    </source>
</reference>
<gene>
    <name evidence="1" type="ORF">GCM10025781_19730</name>
</gene>
<comment type="caution">
    <text evidence="1">The sequence shown here is derived from an EMBL/GenBank/DDBJ whole genome shotgun (WGS) entry which is preliminary data.</text>
</comment>
<name>A0ABP8X913_9MICC</name>
<evidence type="ECO:0000313" key="2">
    <source>
        <dbReference type="Proteomes" id="UP001501446"/>
    </source>
</evidence>
<protein>
    <submittedName>
        <fullName evidence="1">Uncharacterized protein</fullName>
    </submittedName>
</protein>
<proteinExistence type="predicted"/>